<dbReference type="Gene3D" id="2.160.20.10">
    <property type="entry name" value="Single-stranded right-handed beta-helix, Pectin lyase-like"/>
    <property type="match status" value="1"/>
</dbReference>
<dbReference type="RefSeq" id="WP_026659988.1">
    <property type="nucleotide sequence ID" value="NC_022538.1"/>
</dbReference>
<evidence type="ECO:0000256" key="1">
    <source>
        <dbReference type="ARBA" id="ARBA00008834"/>
    </source>
</evidence>
<dbReference type="SMART" id="SM00710">
    <property type="entry name" value="PbH1"/>
    <property type="match status" value="4"/>
</dbReference>
<dbReference type="EMBL" id="FO681347">
    <property type="protein sequence ID" value="CCV64481.1"/>
    <property type="molecule type" value="Genomic_DNA"/>
</dbReference>
<organism evidence="5 6">
    <name type="scientific">Alteracholeplasma palmae (strain ATCC 49389 / J233)</name>
    <name type="common">Acholeplasma palmae</name>
    <dbReference type="NCBI Taxonomy" id="1318466"/>
    <lineage>
        <taxon>Bacteria</taxon>
        <taxon>Bacillati</taxon>
        <taxon>Mycoplasmatota</taxon>
        <taxon>Mollicutes</taxon>
        <taxon>Acholeplasmatales</taxon>
        <taxon>Acholeplasmataceae</taxon>
        <taxon>Acholeplasma</taxon>
    </lineage>
</organism>
<dbReference type="PANTHER" id="PTHR31339:SF9">
    <property type="entry name" value="PLASMIN AND FIBRONECTIN-BINDING PROTEIN A"/>
    <property type="match status" value="1"/>
</dbReference>
<dbReference type="SUPFAM" id="SSF51126">
    <property type="entry name" value="Pectin lyase-like"/>
    <property type="match status" value="1"/>
</dbReference>
<proteinExistence type="inferred from homology"/>
<dbReference type="STRING" id="1318466.BN85409040"/>
<dbReference type="OrthoDB" id="9795222at2"/>
<keyword evidence="2 4" id="KW-0378">Hydrolase</keyword>
<dbReference type="PROSITE" id="PS00502">
    <property type="entry name" value="POLYGALACTURONASE"/>
    <property type="match status" value="1"/>
</dbReference>
<dbReference type="AlphaFoldDB" id="U4KRV7"/>
<dbReference type="InterPro" id="IPR006626">
    <property type="entry name" value="PbH1"/>
</dbReference>
<dbReference type="PANTHER" id="PTHR31339">
    <property type="entry name" value="PECTIN LYASE-RELATED"/>
    <property type="match status" value="1"/>
</dbReference>
<gene>
    <name evidence="5" type="ORF">BN85409040</name>
</gene>
<dbReference type="HOGENOM" id="CLU_016031_8_3_14"/>
<comment type="similarity">
    <text evidence="1 4">Belongs to the glycosyl hydrolase 28 family.</text>
</comment>
<dbReference type="InterPro" id="IPR012334">
    <property type="entry name" value="Pectin_lyas_fold"/>
</dbReference>
<dbReference type="Proteomes" id="UP000032740">
    <property type="component" value="Chromosome"/>
</dbReference>
<sequence length="513" mass="58160">MKVNLLFISSRSASFELENKHIYFNDESFDVYLNDELKIKNEEKNVFSLYNLNPETNYSLTLRSKSNKIANLNFETEFESITLNVKDFNAIGDGVNDDTLAIQTAIHAAPKHSRILIPEGIYHVRPLFLKDDITIELTENATLLGNTDRTKYPILPNKLMFNNQKDEYILGTWEGQPEETFASIITGLFIKNAKIIGKGIIDENAHNSDWWIDHRTKRIARRPKGIFLNHCENIQIQGITVKNTPSWNLHPYFSKNIRFIQMHLESPKNSPTTDGCDPESCDGVDIIGVTISVGDDCIAIKSGTFEMGMKYQTPSQNITIRNCHMKDGHGGVVLGSEMSGGVKNLDVCQCIFDTTDRGLRIKTRRGRGKYAVIDGISFSNILMKNVKVPFVVDSFYKWGPGGMDDYVSTKEKLPIDDRTPFIGSFHFHDMKAIDCEWAAGYFYGLPEQPIKEIKMENIEFSFKKDAKPGEPAMMKDAETVVKKGLIFYNVENVKLENITMQGQVGPIKEEYKS</sequence>
<protein>
    <submittedName>
        <fullName evidence="5">Predicted pectin lyase</fullName>
    </submittedName>
</protein>
<evidence type="ECO:0000256" key="2">
    <source>
        <dbReference type="ARBA" id="ARBA00022801"/>
    </source>
</evidence>
<evidence type="ECO:0000313" key="6">
    <source>
        <dbReference type="Proteomes" id="UP000032740"/>
    </source>
</evidence>
<dbReference type="GO" id="GO:0004650">
    <property type="term" value="F:polygalacturonase activity"/>
    <property type="evidence" value="ECO:0007669"/>
    <property type="project" value="InterPro"/>
</dbReference>
<evidence type="ECO:0000313" key="5">
    <source>
        <dbReference type="EMBL" id="CCV64481.1"/>
    </source>
</evidence>
<evidence type="ECO:0000256" key="3">
    <source>
        <dbReference type="ARBA" id="ARBA00023295"/>
    </source>
</evidence>
<dbReference type="InterPro" id="IPR011050">
    <property type="entry name" value="Pectin_lyase_fold/virulence"/>
</dbReference>
<dbReference type="KEGG" id="apal:BN85409040"/>
<keyword evidence="6" id="KW-1185">Reference proteome</keyword>
<keyword evidence="3 4" id="KW-0326">Glycosidase</keyword>
<dbReference type="GO" id="GO:0016829">
    <property type="term" value="F:lyase activity"/>
    <property type="evidence" value="ECO:0007669"/>
    <property type="project" value="UniProtKB-KW"/>
</dbReference>
<keyword evidence="5" id="KW-0456">Lyase</keyword>
<reference evidence="5 6" key="1">
    <citation type="journal article" date="2013" name="J. Mol. Microbiol. Biotechnol.">
        <title>Analysis of the Complete Genomes of Acholeplasma brassicae , A. palmae and A. laidlawii and Their Comparison to the Obligate Parasites from ' Candidatus Phytoplasma'.</title>
        <authorList>
            <person name="Kube M."/>
            <person name="Siewert C."/>
            <person name="Migdoll A.M."/>
            <person name="Duduk B."/>
            <person name="Holz S."/>
            <person name="Rabus R."/>
            <person name="Seemuller E."/>
            <person name="Mitrovic J."/>
            <person name="Muller I."/>
            <person name="Buttner C."/>
            <person name="Reinhardt R."/>
        </authorList>
    </citation>
    <scope>NUCLEOTIDE SEQUENCE [LARGE SCALE GENOMIC DNA]</scope>
    <source>
        <strain evidence="5 6">J233</strain>
    </source>
</reference>
<dbReference type="InterPro" id="IPR000743">
    <property type="entry name" value="Glyco_hydro_28"/>
</dbReference>
<evidence type="ECO:0000256" key="4">
    <source>
        <dbReference type="RuleBase" id="RU361169"/>
    </source>
</evidence>
<dbReference type="InterPro" id="IPR051801">
    <property type="entry name" value="GH28_Enzymes"/>
</dbReference>
<name>U4KRV7_ALTPJ</name>
<dbReference type="GO" id="GO:0005975">
    <property type="term" value="P:carbohydrate metabolic process"/>
    <property type="evidence" value="ECO:0007669"/>
    <property type="project" value="InterPro"/>
</dbReference>
<dbReference type="Pfam" id="PF00295">
    <property type="entry name" value="Glyco_hydro_28"/>
    <property type="match status" value="1"/>
</dbReference>
<accession>U4KRV7</accession>